<name>A0ABY4STT5_9ENTR</name>
<gene>
    <name evidence="1" type="ORF">M9405_01545</name>
</gene>
<accession>A0ABY4STT5</accession>
<proteinExistence type="predicted"/>
<dbReference type="Gene3D" id="3.40.120.10">
    <property type="entry name" value="Alpha-D-Glucose-1,6-Bisphosphate, subunit A, domain 3"/>
    <property type="match status" value="1"/>
</dbReference>
<dbReference type="Proteomes" id="UP001056834">
    <property type="component" value="Chromosome"/>
</dbReference>
<protein>
    <submittedName>
        <fullName evidence="1">Uncharacterized protein</fullName>
    </submittedName>
</protein>
<evidence type="ECO:0000313" key="2">
    <source>
        <dbReference type="Proteomes" id="UP001056834"/>
    </source>
</evidence>
<evidence type="ECO:0000313" key="1">
    <source>
        <dbReference type="EMBL" id="URJ25385.1"/>
    </source>
</evidence>
<dbReference type="EMBL" id="CP097762">
    <property type="protein sequence ID" value="URJ25385.1"/>
    <property type="molecule type" value="Genomic_DNA"/>
</dbReference>
<dbReference type="RefSeq" id="WP_250223516.1">
    <property type="nucleotide sequence ID" value="NZ_CP097762.1"/>
</dbReference>
<sequence>MQSTQGAGLKLEVHPLSGSGIEYWQNIDQYFKLDLNLISDKIDKTFQVYSY</sequence>
<organism evidence="1 2">
    <name type="scientific">Candidatus Blochmannia ocreatus</name>
    <name type="common">nom. nud.</name>
    <dbReference type="NCBI Taxonomy" id="251538"/>
    <lineage>
        <taxon>Bacteria</taxon>
        <taxon>Pseudomonadati</taxon>
        <taxon>Pseudomonadota</taxon>
        <taxon>Gammaproteobacteria</taxon>
        <taxon>Enterobacterales</taxon>
        <taxon>Enterobacteriaceae</taxon>
        <taxon>ant endosymbionts</taxon>
        <taxon>Candidatus Blochmanniella</taxon>
    </lineage>
</organism>
<keyword evidence="2" id="KW-1185">Reference proteome</keyword>
<reference evidence="1" key="1">
    <citation type="submission" date="2022-05" db="EMBL/GenBank/DDBJ databases">
        <title>Impact of host demography and evolutionary history on endosymbiont molecular evolution: a test in carpenter ants (Genus Camponotus) and their Blochmannia endosymbionts.</title>
        <authorList>
            <person name="Manthey J.D."/>
            <person name="Giron J.C."/>
            <person name="Hruska J.P."/>
        </authorList>
    </citation>
    <scope>NUCLEOTIDE SEQUENCE</scope>
    <source>
        <strain evidence="1">C-006</strain>
    </source>
</reference>